<dbReference type="EMBL" id="CP012332">
    <property type="protein sequence ID" value="AKU91134.1"/>
    <property type="molecule type" value="Genomic_DNA"/>
</dbReference>
<evidence type="ECO:0000313" key="1">
    <source>
        <dbReference type="EMBL" id="AKU91134.1"/>
    </source>
</evidence>
<protein>
    <submittedName>
        <fullName evidence="1">Uncharacterized protein</fullName>
    </submittedName>
</protein>
<sequence length="358" mass="39800">MWTTAFLTLVGCGSPSDTPTLERRWEWKSAGKWGRALSLLENPQSRELYVGVGFYEKAEVVALSPNGETAWTTAISETRCPLCDTPAVNCRPVPTDDWSALWFGETQAAERSLWRVDPSAHTSAPVRLDHPEALSRSVALCAETTALTPDGARFLRPGVWEDSIYEIDRDGRITNTFAFGKNVTQVVHLEGDEYLVVLYDVLDPYGEEPHESGMVLRWNHRTNESTVLSFPYLVREVVSSSGWIVALVDLNQGKFRDGFAEIVLSGNHAEMRRLGDLVVENPIRFALRPEKRQIVVGYDYLDPDLRGRVRVFAADGELVATGRVSDTDIPTVNDIIVSHDGSTVYAASEWAVEAFALP</sequence>
<dbReference type="SUPFAM" id="SSF50969">
    <property type="entry name" value="YVTN repeat-like/Quinoprotein amine dehydrogenase"/>
    <property type="match status" value="1"/>
</dbReference>
<name>A0A0K1PDE0_9BACT</name>
<evidence type="ECO:0000313" key="2">
    <source>
        <dbReference type="Proteomes" id="UP000055590"/>
    </source>
</evidence>
<organism evidence="1 2">
    <name type="scientific">Vulgatibacter incomptus</name>
    <dbReference type="NCBI Taxonomy" id="1391653"/>
    <lineage>
        <taxon>Bacteria</taxon>
        <taxon>Pseudomonadati</taxon>
        <taxon>Myxococcota</taxon>
        <taxon>Myxococcia</taxon>
        <taxon>Myxococcales</taxon>
        <taxon>Cystobacterineae</taxon>
        <taxon>Vulgatibacteraceae</taxon>
        <taxon>Vulgatibacter</taxon>
    </lineage>
</organism>
<dbReference type="STRING" id="1391653.AKJ08_1521"/>
<accession>A0A0K1PDE0</accession>
<reference evidence="1 2" key="1">
    <citation type="submission" date="2015-08" db="EMBL/GenBank/DDBJ databases">
        <authorList>
            <person name="Babu N.S."/>
            <person name="Beckwith C.J."/>
            <person name="Beseler K.G."/>
            <person name="Brison A."/>
            <person name="Carone J.V."/>
            <person name="Caskin T.P."/>
            <person name="Diamond M."/>
            <person name="Durham M.E."/>
            <person name="Foxe J.M."/>
            <person name="Go M."/>
            <person name="Henderson B.A."/>
            <person name="Jones I.B."/>
            <person name="McGettigan J.A."/>
            <person name="Micheletti S.J."/>
            <person name="Nasrallah M.E."/>
            <person name="Ortiz D."/>
            <person name="Piller C.R."/>
            <person name="Privatt S.R."/>
            <person name="Schneider S.L."/>
            <person name="Sharp S."/>
            <person name="Smith T.C."/>
            <person name="Stanton J.D."/>
            <person name="Ullery H.E."/>
            <person name="Wilson R.J."/>
            <person name="Serrano M.G."/>
            <person name="Buck G."/>
            <person name="Lee V."/>
            <person name="Wang Y."/>
            <person name="Carvalho R."/>
            <person name="Voegtly L."/>
            <person name="Shi R."/>
            <person name="Duckworth R."/>
            <person name="Johnson A."/>
            <person name="Loviza R."/>
            <person name="Walstead R."/>
            <person name="Shah Z."/>
            <person name="Kiflezghi M."/>
            <person name="Wade K."/>
            <person name="Ball S.L."/>
            <person name="Bradley K.W."/>
            <person name="Asai D.J."/>
            <person name="Bowman C.A."/>
            <person name="Russell D.A."/>
            <person name="Pope W.H."/>
            <person name="Jacobs-Sera D."/>
            <person name="Hendrix R.W."/>
            <person name="Hatfull G.F."/>
        </authorList>
    </citation>
    <scope>NUCLEOTIDE SEQUENCE [LARGE SCALE GENOMIC DNA]</scope>
    <source>
        <strain evidence="1 2">DSM 27710</strain>
    </source>
</reference>
<dbReference type="InterPro" id="IPR011044">
    <property type="entry name" value="Quino_amine_DH_bsu"/>
</dbReference>
<dbReference type="KEGG" id="vin:AKJ08_1521"/>
<gene>
    <name evidence="1" type="ORF">AKJ08_1521</name>
</gene>
<dbReference type="AlphaFoldDB" id="A0A0K1PDE0"/>
<dbReference type="Proteomes" id="UP000055590">
    <property type="component" value="Chromosome"/>
</dbReference>
<keyword evidence="2" id="KW-1185">Reference proteome</keyword>
<proteinExistence type="predicted"/>